<dbReference type="InterPro" id="IPR046335">
    <property type="entry name" value="LacI/GalR-like_sensor"/>
</dbReference>
<accession>A0ABT9TTC5</accession>
<evidence type="ECO:0000256" key="3">
    <source>
        <dbReference type="ARBA" id="ARBA00023163"/>
    </source>
</evidence>
<organism evidence="6 7">
    <name type="scientific">Paenarthrobacter nicotinovorans</name>
    <name type="common">Arthrobacter nicotinovorans</name>
    <dbReference type="NCBI Taxonomy" id="29320"/>
    <lineage>
        <taxon>Bacteria</taxon>
        <taxon>Bacillati</taxon>
        <taxon>Actinomycetota</taxon>
        <taxon>Actinomycetes</taxon>
        <taxon>Micrococcales</taxon>
        <taxon>Micrococcaceae</taxon>
        <taxon>Paenarthrobacter</taxon>
    </lineage>
</organism>
<dbReference type="SMART" id="SM00354">
    <property type="entry name" value="HTH_LACI"/>
    <property type="match status" value="1"/>
</dbReference>
<feature type="region of interest" description="Disordered" evidence="4">
    <location>
        <begin position="323"/>
        <end position="343"/>
    </location>
</feature>
<evidence type="ECO:0000256" key="4">
    <source>
        <dbReference type="SAM" id="MobiDB-lite"/>
    </source>
</evidence>
<dbReference type="Gene3D" id="3.40.50.2300">
    <property type="match status" value="2"/>
</dbReference>
<dbReference type="Gene3D" id="1.10.260.40">
    <property type="entry name" value="lambda repressor-like DNA-binding domains"/>
    <property type="match status" value="1"/>
</dbReference>
<dbReference type="Proteomes" id="UP001244563">
    <property type="component" value="Unassembled WGS sequence"/>
</dbReference>
<keyword evidence="3" id="KW-0804">Transcription</keyword>
<dbReference type="SUPFAM" id="SSF53822">
    <property type="entry name" value="Periplasmic binding protein-like I"/>
    <property type="match status" value="1"/>
</dbReference>
<feature type="compositionally biased region" description="Basic and acidic residues" evidence="4">
    <location>
        <begin position="323"/>
        <end position="332"/>
    </location>
</feature>
<dbReference type="RefSeq" id="WP_197493623.1">
    <property type="nucleotide sequence ID" value="NZ_BDDW01000014.1"/>
</dbReference>
<reference evidence="6 7" key="1">
    <citation type="submission" date="2023-07" db="EMBL/GenBank/DDBJ databases">
        <title>Sorghum-associated microbial communities from plants grown in Nebraska, USA.</title>
        <authorList>
            <person name="Schachtman D."/>
        </authorList>
    </citation>
    <scope>NUCLEOTIDE SEQUENCE [LARGE SCALE GENOMIC DNA]</scope>
    <source>
        <strain evidence="6 7">CC523</strain>
    </source>
</reference>
<dbReference type="CDD" id="cd06267">
    <property type="entry name" value="PBP1_LacI_sugar_binding-like"/>
    <property type="match status" value="1"/>
</dbReference>
<dbReference type="InterPro" id="IPR010982">
    <property type="entry name" value="Lambda_DNA-bd_dom_sf"/>
</dbReference>
<feature type="domain" description="HTH lacI-type" evidence="5">
    <location>
        <begin position="9"/>
        <end position="64"/>
    </location>
</feature>
<gene>
    <name evidence="6" type="ORF">J2T10_003995</name>
</gene>
<evidence type="ECO:0000313" key="6">
    <source>
        <dbReference type="EMBL" id="MDQ0104321.1"/>
    </source>
</evidence>
<evidence type="ECO:0000313" key="7">
    <source>
        <dbReference type="Proteomes" id="UP001244563"/>
    </source>
</evidence>
<keyword evidence="1" id="KW-0805">Transcription regulation</keyword>
<dbReference type="SUPFAM" id="SSF47413">
    <property type="entry name" value="lambda repressor-like DNA-binding domains"/>
    <property type="match status" value="1"/>
</dbReference>
<dbReference type="PROSITE" id="PS50932">
    <property type="entry name" value="HTH_LACI_2"/>
    <property type="match status" value="1"/>
</dbReference>
<dbReference type="InterPro" id="IPR000843">
    <property type="entry name" value="HTH_LacI"/>
</dbReference>
<dbReference type="PANTHER" id="PTHR30146">
    <property type="entry name" value="LACI-RELATED TRANSCRIPTIONAL REPRESSOR"/>
    <property type="match status" value="1"/>
</dbReference>
<dbReference type="Pfam" id="PF13377">
    <property type="entry name" value="Peripla_BP_3"/>
    <property type="match status" value="1"/>
</dbReference>
<name>A0ABT9TTC5_PAENI</name>
<keyword evidence="2" id="KW-0238">DNA-binding</keyword>
<comment type="caution">
    <text evidence="6">The sequence shown here is derived from an EMBL/GenBank/DDBJ whole genome shotgun (WGS) entry which is preliminary data.</text>
</comment>
<evidence type="ECO:0000259" key="5">
    <source>
        <dbReference type="PROSITE" id="PS50932"/>
    </source>
</evidence>
<evidence type="ECO:0000256" key="1">
    <source>
        <dbReference type="ARBA" id="ARBA00023015"/>
    </source>
</evidence>
<evidence type="ECO:0000256" key="2">
    <source>
        <dbReference type="ARBA" id="ARBA00023125"/>
    </source>
</evidence>
<dbReference type="PANTHER" id="PTHR30146:SF109">
    <property type="entry name" value="HTH-TYPE TRANSCRIPTIONAL REGULATOR GALS"/>
    <property type="match status" value="1"/>
</dbReference>
<dbReference type="InterPro" id="IPR028082">
    <property type="entry name" value="Peripla_BP_I"/>
</dbReference>
<dbReference type="EMBL" id="JAUSSW010000015">
    <property type="protein sequence ID" value="MDQ0104321.1"/>
    <property type="molecule type" value="Genomic_DNA"/>
</dbReference>
<sequence length="343" mass="35894">MVTSRTVGTLQDVAAAAGVSKSVASRVLNDDTTSRISEATRAKVKAIAAELSYVPNHRSRALRFARSGALGLIIPDVNNAVFSDLFAGVQEVSEERGVSVFLGQASIGGSKDCGLASVIGQGRVDGVILQRPETVDDKTLLSYIDTPAPVVLFNSVLPDRTGSVTLDDVRAARAATEYLIGLGHRDIALLGGTSLHDAASRRRTGYLEAMTDAGLQANPKWMVTAGWEAEAGAAGMRELLEEGPLPTAVVVASVNAGLGAASEAAHSGIRVPEQLSIICIQDSWTAQVFVPSLTVVRMPLRRAGAVAAQMLLNHLDGADLSDERIQHPKPEIVARSSTAAPST</sequence>
<dbReference type="CDD" id="cd01392">
    <property type="entry name" value="HTH_LacI"/>
    <property type="match status" value="1"/>
</dbReference>
<proteinExistence type="predicted"/>
<protein>
    <submittedName>
        <fullName evidence="6">LacI family transcriptional regulator</fullName>
    </submittedName>
</protein>
<keyword evidence="7" id="KW-1185">Reference proteome</keyword>
<dbReference type="Pfam" id="PF00356">
    <property type="entry name" value="LacI"/>
    <property type="match status" value="1"/>
</dbReference>